<evidence type="ECO:0000313" key="2">
    <source>
        <dbReference type="WBParaSite" id="PS1159_v2.g20097.t1"/>
    </source>
</evidence>
<proteinExistence type="predicted"/>
<evidence type="ECO:0000313" key="1">
    <source>
        <dbReference type="Proteomes" id="UP000887580"/>
    </source>
</evidence>
<dbReference type="Proteomes" id="UP000887580">
    <property type="component" value="Unplaced"/>
</dbReference>
<name>A0AC35FSZ4_9BILA</name>
<protein>
    <submittedName>
        <fullName evidence="2">Uncharacterized protein</fullName>
    </submittedName>
</protein>
<accession>A0AC35FSZ4</accession>
<dbReference type="WBParaSite" id="PS1159_v2.g20097.t1">
    <property type="protein sequence ID" value="PS1159_v2.g20097.t1"/>
    <property type="gene ID" value="PS1159_v2.g20097"/>
</dbReference>
<reference evidence="2" key="1">
    <citation type="submission" date="2022-11" db="UniProtKB">
        <authorList>
            <consortium name="WormBaseParasite"/>
        </authorList>
    </citation>
    <scope>IDENTIFICATION</scope>
</reference>
<organism evidence="1 2">
    <name type="scientific">Panagrolaimus sp. PS1159</name>
    <dbReference type="NCBI Taxonomy" id="55785"/>
    <lineage>
        <taxon>Eukaryota</taxon>
        <taxon>Metazoa</taxon>
        <taxon>Ecdysozoa</taxon>
        <taxon>Nematoda</taxon>
        <taxon>Chromadorea</taxon>
        <taxon>Rhabditida</taxon>
        <taxon>Tylenchina</taxon>
        <taxon>Panagrolaimomorpha</taxon>
        <taxon>Panagrolaimoidea</taxon>
        <taxon>Panagrolaimidae</taxon>
        <taxon>Panagrolaimus</taxon>
    </lineage>
</organism>
<sequence length="69" mass="6439">MLGRIFAIFILVIVALAAAKPQLGLGVQGQTPLGGVGTNAGVGGGQLGTAGLGSNVGGVPATGNLGVGR</sequence>